<dbReference type="InterPro" id="IPR020040">
    <property type="entry name" value="Ribosomal_uL6_a/b-dom"/>
</dbReference>
<comment type="subunit">
    <text evidence="6">Part of the 50S ribosomal subunit.</text>
</comment>
<organism evidence="10">
    <name type="scientific">candidate division WOR-3 bacterium</name>
    <dbReference type="NCBI Taxonomy" id="2052148"/>
    <lineage>
        <taxon>Bacteria</taxon>
        <taxon>Bacteria division WOR-3</taxon>
    </lineage>
</organism>
<evidence type="ECO:0000256" key="1">
    <source>
        <dbReference type="ARBA" id="ARBA00009356"/>
    </source>
</evidence>
<dbReference type="Proteomes" id="UP000885847">
    <property type="component" value="Unassembled WGS sequence"/>
</dbReference>
<dbReference type="PIRSF" id="PIRSF002162">
    <property type="entry name" value="Ribosomal_L6"/>
    <property type="match status" value="1"/>
</dbReference>
<keyword evidence="5 6" id="KW-0687">Ribonucleoprotein</keyword>
<dbReference type="GO" id="GO:0022625">
    <property type="term" value="C:cytosolic large ribosomal subunit"/>
    <property type="evidence" value="ECO:0007669"/>
    <property type="project" value="UniProtKB-UniRule"/>
</dbReference>
<name>A0A7C0V9J8_UNCW3</name>
<evidence type="ECO:0000256" key="6">
    <source>
        <dbReference type="HAMAP-Rule" id="MF_01365"/>
    </source>
</evidence>
<dbReference type="FunFam" id="3.90.930.12:FF:000002">
    <property type="entry name" value="50S ribosomal protein L6"/>
    <property type="match status" value="1"/>
</dbReference>
<evidence type="ECO:0000256" key="5">
    <source>
        <dbReference type="ARBA" id="ARBA00023274"/>
    </source>
</evidence>
<evidence type="ECO:0000313" key="10">
    <source>
        <dbReference type="EMBL" id="HDI82387.1"/>
    </source>
</evidence>
<sequence>MSRIGKKPIPIPQGVSVEVKGNLVVVKGPKGELKREFHPEITVEVKDNTIYVKRHSDAKKYRALHGLTRALINNMVIGVTQGFQKVLEIHGMGYRAQLQGQDLNLQLGFSHPVVIKPKPGITFEVQGTNKVIVKGIDKEVVGQQAAEIRALRKPEPYKGAGIRYQGEYVRKKVGKKGV</sequence>
<feature type="domain" description="Large ribosomal subunit protein uL6 alpha-beta" evidence="9">
    <location>
        <begin position="91"/>
        <end position="164"/>
    </location>
</feature>
<evidence type="ECO:0000256" key="2">
    <source>
        <dbReference type="ARBA" id="ARBA00022730"/>
    </source>
</evidence>
<evidence type="ECO:0000256" key="8">
    <source>
        <dbReference type="RuleBase" id="RU003870"/>
    </source>
</evidence>
<keyword evidence="3 6" id="KW-0694">RNA-binding</keyword>
<evidence type="ECO:0000256" key="7">
    <source>
        <dbReference type="RuleBase" id="RU003869"/>
    </source>
</evidence>
<dbReference type="PANTHER" id="PTHR11655">
    <property type="entry name" value="60S/50S RIBOSOMAL PROTEIN L6/L9"/>
    <property type="match status" value="1"/>
</dbReference>
<dbReference type="FunFam" id="3.90.930.12:FF:000001">
    <property type="entry name" value="50S ribosomal protein L6"/>
    <property type="match status" value="1"/>
</dbReference>
<protein>
    <recommendedName>
        <fullName evidence="6">Large ribosomal subunit protein uL6</fullName>
    </recommendedName>
</protein>
<dbReference type="HAMAP" id="MF_01365_B">
    <property type="entry name" value="Ribosomal_uL6_B"/>
    <property type="match status" value="1"/>
</dbReference>
<accession>A0A7C0V9J8</accession>
<dbReference type="NCBIfam" id="TIGR03654">
    <property type="entry name" value="L6_bact"/>
    <property type="match status" value="1"/>
</dbReference>
<dbReference type="Gene3D" id="3.90.930.12">
    <property type="entry name" value="Ribosomal protein L6, alpha-beta domain"/>
    <property type="match status" value="2"/>
</dbReference>
<dbReference type="SUPFAM" id="SSF56053">
    <property type="entry name" value="Ribosomal protein L6"/>
    <property type="match status" value="2"/>
</dbReference>
<gene>
    <name evidence="6" type="primary">rplF</name>
    <name evidence="10" type="ORF">ENF18_01175</name>
</gene>
<evidence type="ECO:0000259" key="9">
    <source>
        <dbReference type="Pfam" id="PF00347"/>
    </source>
</evidence>
<keyword evidence="4 6" id="KW-0689">Ribosomal protein</keyword>
<dbReference type="EMBL" id="DQWE01000054">
    <property type="protein sequence ID" value="HDI82387.1"/>
    <property type="molecule type" value="Genomic_DNA"/>
</dbReference>
<dbReference type="InterPro" id="IPR000702">
    <property type="entry name" value="Ribosomal_uL6-like"/>
</dbReference>
<dbReference type="InterPro" id="IPR036789">
    <property type="entry name" value="Ribosomal_uL6-like_a/b-dom_sf"/>
</dbReference>
<dbReference type="PANTHER" id="PTHR11655:SF14">
    <property type="entry name" value="LARGE RIBOSOMAL SUBUNIT PROTEIN UL6M"/>
    <property type="match status" value="1"/>
</dbReference>
<reference evidence="10" key="1">
    <citation type="journal article" date="2020" name="mSystems">
        <title>Genome- and Community-Level Interaction Insights into Carbon Utilization and Element Cycling Functions of Hydrothermarchaeota in Hydrothermal Sediment.</title>
        <authorList>
            <person name="Zhou Z."/>
            <person name="Liu Y."/>
            <person name="Xu W."/>
            <person name="Pan J."/>
            <person name="Luo Z.H."/>
            <person name="Li M."/>
        </authorList>
    </citation>
    <scope>NUCLEOTIDE SEQUENCE [LARGE SCALE GENOMIC DNA]</scope>
    <source>
        <strain evidence="10">HyVt-102</strain>
    </source>
</reference>
<keyword evidence="2 6" id="KW-0699">rRNA-binding</keyword>
<proteinExistence type="inferred from homology"/>
<evidence type="ECO:0000256" key="3">
    <source>
        <dbReference type="ARBA" id="ARBA00022884"/>
    </source>
</evidence>
<dbReference type="GO" id="GO:0019843">
    <property type="term" value="F:rRNA binding"/>
    <property type="evidence" value="ECO:0007669"/>
    <property type="project" value="UniProtKB-UniRule"/>
</dbReference>
<comment type="function">
    <text evidence="6 8">This protein binds to the 23S rRNA, and is important in its secondary structure. It is located near the subunit interface in the base of the L7/L12 stalk, and near the tRNA binding site of the peptidyltransferase center.</text>
</comment>
<comment type="caution">
    <text evidence="10">The sequence shown here is derived from an EMBL/GenBank/DDBJ whole genome shotgun (WGS) entry which is preliminary data.</text>
</comment>
<dbReference type="InterPro" id="IPR019906">
    <property type="entry name" value="Ribosomal_uL6_bac-type"/>
</dbReference>
<comment type="similarity">
    <text evidence="1 6 7">Belongs to the universal ribosomal protein uL6 family.</text>
</comment>
<dbReference type="Pfam" id="PF00347">
    <property type="entry name" value="Ribosomal_L6"/>
    <property type="match status" value="2"/>
</dbReference>
<dbReference type="GO" id="GO:0003735">
    <property type="term" value="F:structural constituent of ribosome"/>
    <property type="evidence" value="ECO:0007669"/>
    <property type="project" value="UniProtKB-UniRule"/>
</dbReference>
<dbReference type="GO" id="GO:0002181">
    <property type="term" value="P:cytoplasmic translation"/>
    <property type="evidence" value="ECO:0007669"/>
    <property type="project" value="TreeGrafter"/>
</dbReference>
<evidence type="ECO:0000256" key="4">
    <source>
        <dbReference type="ARBA" id="ARBA00022980"/>
    </source>
</evidence>
<dbReference type="AlphaFoldDB" id="A0A7C0V9J8"/>
<feature type="domain" description="Large ribosomal subunit protein uL6 alpha-beta" evidence="9">
    <location>
        <begin position="11"/>
        <end position="82"/>
    </location>
</feature>
<dbReference type="PRINTS" id="PR00059">
    <property type="entry name" value="RIBOSOMALL6"/>
</dbReference>